<dbReference type="Pfam" id="PF04303">
    <property type="entry name" value="PrpF"/>
    <property type="match status" value="1"/>
</dbReference>
<keyword evidence="4" id="KW-1185">Reference proteome</keyword>
<sequence length="378" mass="40638">MSQISVPCVVYRGGTSRGLFFHKRDLPNDEGLRNQIFLYGIGSHDESQINGLGGGTSHTSKVVVIAPSDREGVDVDYTFYQLSMGEEVVDDRGTCGNLMGAAGAFAIDENLVQINESAFSIVTLYNTNTDSIIKVKVPLEDGVAKAHGDYEVPGLVEPGARIEIDILDPSSGVTDSILPLGPTNEMKGEEGTIEFTFTDAVNPVVYVKSESVGLSGTVSTDELKSDPNIISTLNNIRDQATVQTGIAKDMDEARNVYPAVPKIACVSEPQDYVTTSGKLVKKEEVDILAKMISMSRVHRTFAGSGLMNLAASVLLEGTIPNKVTNVPSSATEIRIGHPDGVAVIRCSLKDNQQDVESVGYDRTARRLIKGELFVPKKK</sequence>
<dbReference type="Proteomes" id="UP001500740">
    <property type="component" value="Unassembled WGS sequence"/>
</dbReference>
<proteinExistence type="inferred from homology"/>
<comment type="similarity">
    <text evidence="1">Belongs to the PrpF family.</text>
</comment>
<evidence type="ECO:0000313" key="4">
    <source>
        <dbReference type="Proteomes" id="UP001500740"/>
    </source>
</evidence>
<gene>
    <name evidence="3" type="primary">prpF</name>
    <name evidence="3" type="ORF">GCM10008935_26650</name>
</gene>
<dbReference type="GO" id="GO:0016853">
    <property type="term" value="F:isomerase activity"/>
    <property type="evidence" value="ECO:0007669"/>
    <property type="project" value="UniProtKB-KW"/>
</dbReference>
<comment type="caution">
    <text evidence="3">The sequence shown here is derived from an EMBL/GenBank/DDBJ whole genome shotgun (WGS) entry which is preliminary data.</text>
</comment>
<evidence type="ECO:0000256" key="1">
    <source>
        <dbReference type="ARBA" id="ARBA00007673"/>
    </source>
</evidence>
<dbReference type="PANTHER" id="PTHR43709">
    <property type="entry name" value="ACONITATE ISOMERASE-RELATED"/>
    <property type="match status" value="1"/>
</dbReference>
<keyword evidence="2 3" id="KW-0413">Isomerase</keyword>
<dbReference type="EMBL" id="BAAACZ010000027">
    <property type="protein sequence ID" value="GAA0469478.1"/>
    <property type="molecule type" value="Genomic_DNA"/>
</dbReference>
<dbReference type="Gene3D" id="3.10.310.10">
    <property type="entry name" value="Diaminopimelate Epimerase, Chain A, domain 1"/>
    <property type="match status" value="2"/>
</dbReference>
<dbReference type="SUPFAM" id="SSF54506">
    <property type="entry name" value="Diaminopimelate epimerase-like"/>
    <property type="match status" value="2"/>
</dbReference>
<name>A0ABN1A7J0_9BACI</name>
<protein>
    <submittedName>
        <fullName evidence="3">2-methylaconitate cis-trans isomerase PrpF</fullName>
    </submittedName>
</protein>
<reference evidence="3 4" key="1">
    <citation type="journal article" date="2019" name="Int. J. Syst. Evol. Microbiol.">
        <title>The Global Catalogue of Microorganisms (GCM) 10K type strain sequencing project: providing services to taxonomists for standard genome sequencing and annotation.</title>
        <authorList>
            <consortium name="The Broad Institute Genomics Platform"/>
            <consortium name="The Broad Institute Genome Sequencing Center for Infectious Disease"/>
            <person name="Wu L."/>
            <person name="Ma J."/>
        </authorList>
    </citation>
    <scope>NUCLEOTIDE SEQUENCE [LARGE SCALE GENOMIC DNA]</scope>
    <source>
        <strain evidence="3 4">JCM 14193</strain>
    </source>
</reference>
<organism evidence="3 4">
    <name type="scientific">Alkalibacillus silvisoli</name>
    <dbReference type="NCBI Taxonomy" id="392823"/>
    <lineage>
        <taxon>Bacteria</taxon>
        <taxon>Bacillati</taxon>
        <taxon>Bacillota</taxon>
        <taxon>Bacilli</taxon>
        <taxon>Bacillales</taxon>
        <taxon>Bacillaceae</taxon>
        <taxon>Alkalibacillus</taxon>
    </lineage>
</organism>
<dbReference type="InterPro" id="IPR007400">
    <property type="entry name" value="PrpF-like"/>
</dbReference>
<evidence type="ECO:0000256" key="2">
    <source>
        <dbReference type="ARBA" id="ARBA00023235"/>
    </source>
</evidence>
<dbReference type="RefSeq" id="WP_343784340.1">
    <property type="nucleotide sequence ID" value="NZ_BAAACZ010000027.1"/>
</dbReference>
<evidence type="ECO:0000313" key="3">
    <source>
        <dbReference type="EMBL" id="GAA0469478.1"/>
    </source>
</evidence>
<dbReference type="PANTHER" id="PTHR43709:SF2">
    <property type="entry name" value="DUF453 DOMAIN PROTEIN (AFU_ORTHOLOGUE AFUA_6G00360)"/>
    <property type="match status" value="1"/>
</dbReference>
<accession>A0ABN1A7J0</accession>